<dbReference type="VEuPathDB" id="FungiDB:TRICI_002638"/>
<keyword evidence="3" id="KW-1185">Reference proteome</keyword>
<sequence>MGKSGPKKLKAASAKGVQKKSKGSSSKQQKLKYEAVRTRLDQSVGPLFGVERNPQGTQQFTPEVLKRIKNWENNFAEKKSTNKEITESQPNGQSVDDEFLNQLQSM</sequence>
<accession>A0A642V6F2</accession>
<name>A0A642V6F2_9ASCO</name>
<evidence type="ECO:0000256" key="1">
    <source>
        <dbReference type="SAM" id="MobiDB-lite"/>
    </source>
</evidence>
<organism evidence="2 3">
    <name type="scientific">Trichomonascus ciferrii</name>
    <dbReference type="NCBI Taxonomy" id="44093"/>
    <lineage>
        <taxon>Eukaryota</taxon>
        <taxon>Fungi</taxon>
        <taxon>Dikarya</taxon>
        <taxon>Ascomycota</taxon>
        <taxon>Saccharomycotina</taxon>
        <taxon>Dipodascomycetes</taxon>
        <taxon>Dipodascales</taxon>
        <taxon>Trichomonascaceae</taxon>
        <taxon>Trichomonascus</taxon>
        <taxon>Trichomonascus ciferrii complex</taxon>
    </lineage>
</organism>
<dbReference type="AlphaFoldDB" id="A0A642V6F2"/>
<reference evidence="2" key="1">
    <citation type="journal article" date="2019" name="G3 (Bethesda)">
        <title>Genome Assemblies of Two Rare Opportunistic Yeast Pathogens: Diutina rugosa (syn. Candida rugosa) and Trichomonascus ciferrii (syn. Candida ciferrii).</title>
        <authorList>
            <person name="Mixao V."/>
            <person name="Saus E."/>
            <person name="Hansen A.P."/>
            <person name="Lass-Florl C."/>
            <person name="Gabaldon T."/>
        </authorList>
    </citation>
    <scope>NUCLEOTIDE SEQUENCE</scope>
    <source>
        <strain evidence="2">CBS 4856</strain>
    </source>
</reference>
<evidence type="ECO:0000313" key="3">
    <source>
        <dbReference type="Proteomes" id="UP000761534"/>
    </source>
</evidence>
<dbReference type="Proteomes" id="UP000761534">
    <property type="component" value="Unassembled WGS sequence"/>
</dbReference>
<feature type="compositionally biased region" description="Basic and acidic residues" evidence="1">
    <location>
        <begin position="76"/>
        <end position="86"/>
    </location>
</feature>
<feature type="region of interest" description="Disordered" evidence="1">
    <location>
        <begin position="1"/>
        <end position="33"/>
    </location>
</feature>
<feature type="compositionally biased region" description="Basic residues" evidence="1">
    <location>
        <begin position="1"/>
        <end position="10"/>
    </location>
</feature>
<dbReference type="EMBL" id="SWFS01000179">
    <property type="protein sequence ID" value="KAA8915281.1"/>
    <property type="molecule type" value="Genomic_DNA"/>
</dbReference>
<evidence type="ECO:0000313" key="2">
    <source>
        <dbReference type="EMBL" id="KAA8915281.1"/>
    </source>
</evidence>
<protein>
    <submittedName>
        <fullName evidence="2">Uncharacterized protein</fullName>
    </submittedName>
</protein>
<comment type="caution">
    <text evidence="2">The sequence shown here is derived from an EMBL/GenBank/DDBJ whole genome shotgun (WGS) entry which is preliminary data.</text>
</comment>
<feature type="region of interest" description="Disordered" evidence="1">
    <location>
        <begin position="76"/>
        <end position="106"/>
    </location>
</feature>
<gene>
    <name evidence="2" type="ORF">TRICI_002638</name>
</gene>
<proteinExistence type="predicted"/>